<comment type="caution">
    <text evidence="3">The sequence shown here is derived from an EMBL/GenBank/DDBJ whole genome shotgun (WGS) entry which is preliminary data.</text>
</comment>
<dbReference type="EMBL" id="WBVQ01000002">
    <property type="protein sequence ID" value="KAB2816652.1"/>
    <property type="molecule type" value="Genomic_DNA"/>
</dbReference>
<gene>
    <name evidence="3" type="ORF">F8C82_10485</name>
</gene>
<dbReference type="AlphaFoldDB" id="A0A6L3ZGQ8"/>
<keyword evidence="4" id="KW-1185">Reference proteome</keyword>
<protein>
    <submittedName>
        <fullName evidence="3">Site-specific integrase</fullName>
    </submittedName>
</protein>
<dbReference type="GO" id="GO:0006310">
    <property type="term" value="P:DNA recombination"/>
    <property type="evidence" value="ECO:0007669"/>
    <property type="project" value="UniProtKB-KW"/>
</dbReference>
<evidence type="ECO:0000313" key="4">
    <source>
        <dbReference type="Proteomes" id="UP000484164"/>
    </source>
</evidence>
<dbReference type="RefSeq" id="WP_151694080.1">
    <property type="nucleotide sequence ID" value="NZ_BMGX01000001.1"/>
</dbReference>
<dbReference type="InterPro" id="IPR013762">
    <property type="entry name" value="Integrase-like_cat_sf"/>
</dbReference>
<dbReference type="GO" id="GO:0003677">
    <property type="term" value="F:DNA binding"/>
    <property type="evidence" value="ECO:0007669"/>
    <property type="project" value="InterPro"/>
</dbReference>
<dbReference type="Pfam" id="PF00589">
    <property type="entry name" value="Phage_integrase"/>
    <property type="match status" value="1"/>
</dbReference>
<accession>A0A6L3ZGQ8</accession>
<dbReference type="SUPFAM" id="SSF56349">
    <property type="entry name" value="DNA breaking-rejoining enzymes"/>
    <property type="match status" value="1"/>
</dbReference>
<keyword evidence="1" id="KW-0233">DNA recombination</keyword>
<dbReference type="InterPro" id="IPR002104">
    <property type="entry name" value="Integrase_catalytic"/>
</dbReference>
<name>A0A6L3ZGQ8_9FLAO</name>
<dbReference type="Proteomes" id="UP000484164">
    <property type="component" value="Unassembled WGS sequence"/>
</dbReference>
<evidence type="ECO:0000313" key="3">
    <source>
        <dbReference type="EMBL" id="KAB2816652.1"/>
    </source>
</evidence>
<reference evidence="3 4" key="1">
    <citation type="submission" date="2019-10" db="EMBL/GenBank/DDBJ databases">
        <title>Genome sequence of Phaeocystidibacter marisrubri JCM30614 (type strain).</title>
        <authorList>
            <person name="Bowman J.P."/>
        </authorList>
    </citation>
    <scope>NUCLEOTIDE SEQUENCE [LARGE SCALE GENOMIC DNA]</scope>
    <source>
        <strain evidence="3 4">JCM 30614</strain>
    </source>
</reference>
<dbReference type="GO" id="GO:0015074">
    <property type="term" value="P:DNA integration"/>
    <property type="evidence" value="ECO:0007669"/>
    <property type="project" value="InterPro"/>
</dbReference>
<feature type="domain" description="Tyr recombinase" evidence="2">
    <location>
        <begin position="4"/>
        <end position="60"/>
    </location>
</feature>
<dbReference type="InterPro" id="IPR011010">
    <property type="entry name" value="DNA_brk_join_enz"/>
</dbReference>
<sequence>MTRYYTFVRRKEFCSIKVKHLNLDLHTLFIPEEYSKNRKNQVVMVPDDLAKALRKHTKGVVAGHYLFSLRNCKLGPQELSPK</sequence>
<organism evidence="3 4">
    <name type="scientific">Phaeocystidibacter marisrubri</name>
    <dbReference type="NCBI Taxonomy" id="1577780"/>
    <lineage>
        <taxon>Bacteria</taxon>
        <taxon>Pseudomonadati</taxon>
        <taxon>Bacteroidota</taxon>
        <taxon>Flavobacteriia</taxon>
        <taxon>Flavobacteriales</taxon>
        <taxon>Phaeocystidibacteraceae</taxon>
        <taxon>Phaeocystidibacter</taxon>
    </lineage>
</organism>
<proteinExistence type="predicted"/>
<evidence type="ECO:0000259" key="2">
    <source>
        <dbReference type="Pfam" id="PF00589"/>
    </source>
</evidence>
<dbReference type="Gene3D" id="1.10.443.10">
    <property type="entry name" value="Intergrase catalytic core"/>
    <property type="match status" value="1"/>
</dbReference>
<dbReference type="OrthoDB" id="1004050at2"/>
<evidence type="ECO:0000256" key="1">
    <source>
        <dbReference type="ARBA" id="ARBA00023172"/>
    </source>
</evidence>